<comment type="caution">
    <text evidence="2">The sequence shown here is derived from an EMBL/GenBank/DDBJ whole genome shotgun (WGS) entry which is preliminary data.</text>
</comment>
<dbReference type="InterPro" id="IPR032795">
    <property type="entry name" value="DUF3741-assoc"/>
</dbReference>
<gene>
    <name evidence="2" type="ORF">Salat_2245400</name>
</gene>
<evidence type="ECO:0000313" key="2">
    <source>
        <dbReference type="EMBL" id="KAK4418327.1"/>
    </source>
</evidence>
<evidence type="ECO:0000313" key="3">
    <source>
        <dbReference type="Proteomes" id="UP001293254"/>
    </source>
</evidence>
<organism evidence="2 3">
    <name type="scientific">Sesamum alatum</name>
    <dbReference type="NCBI Taxonomy" id="300844"/>
    <lineage>
        <taxon>Eukaryota</taxon>
        <taxon>Viridiplantae</taxon>
        <taxon>Streptophyta</taxon>
        <taxon>Embryophyta</taxon>
        <taxon>Tracheophyta</taxon>
        <taxon>Spermatophyta</taxon>
        <taxon>Magnoliopsida</taxon>
        <taxon>eudicotyledons</taxon>
        <taxon>Gunneridae</taxon>
        <taxon>Pentapetalae</taxon>
        <taxon>asterids</taxon>
        <taxon>lamiids</taxon>
        <taxon>Lamiales</taxon>
        <taxon>Pedaliaceae</taxon>
        <taxon>Sesamum</taxon>
    </lineage>
</organism>
<accession>A0AAE1XUS0</accession>
<reference evidence="2" key="2">
    <citation type="journal article" date="2024" name="Plant">
        <title>Genomic evolution and insights into agronomic trait innovations of Sesamum species.</title>
        <authorList>
            <person name="Miao H."/>
            <person name="Wang L."/>
            <person name="Qu L."/>
            <person name="Liu H."/>
            <person name="Sun Y."/>
            <person name="Le M."/>
            <person name="Wang Q."/>
            <person name="Wei S."/>
            <person name="Zheng Y."/>
            <person name="Lin W."/>
            <person name="Duan Y."/>
            <person name="Cao H."/>
            <person name="Xiong S."/>
            <person name="Wang X."/>
            <person name="Wei L."/>
            <person name="Li C."/>
            <person name="Ma Q."/>
            <person name="Ju M."/>
            <person name="Zhao R."/>
            <person name="Li G."/>
            <person name="Mu C."/>
            <person name="Tian Q."/>
            <person name="Mei H."/>
            <person name="Zhang T."/>
            <person name="Gao T."/>
            <person name="Zhang H."/>
        </authorList>
    </citation>
    <scope>NUCLEOTIDE SEQUENCE</scope>
    <source>
        <strain evidence="2">3651</strain>
    </source>
</reference>
<dbReference type="InterPro" id="IPR033334">
    <property type="entry name" value="LNG1/2"/>
</dbReference>
<sequence>MSRIYDNWERLVEATLRRENDRQLCYAHSRTTSSISSQSLTDLTSFPSPFPHGRPVTVTLMDLVQLPDSSTDDDDDDENEHLLDVRATTDAKQGFPSILSAANPWDRSYYSDENEQHRPPGVVARLMGLEHLPDSFRCEPEKKPELRRSALESSFSRDIFDYFRFIAEESNFSSEHKHPTQSQNAALLNNVMKHNPPRDAHYAYPTTYLPNVKKAQLRNRGSFSVLSSPRKASHYHKSFFDSGDFFPEPLIESRLEIRGIEEPPPKYLQTLKQIVQALQLTGLRPYRNSSEQNQVSLPELQ</sequence>
<name>A0AAE1XUS0_9LAMI</name>
<keyword evidence="3" id="KW-1185">Reference proteome</keyword>
<protein>
    <recommendedName>
        <fullName evidence="1">DUF3741 domain-containing protein</fullName>
    </recommendedName>
</protein>
<evidence type="ECO:0000259" key="1">
    <source>
        <dbReference type="Pfam" id="PF14383"/>
    </source>
</evidence>
<dbReference type="Pfam" id="PF14383">
    <property type="entry name" value="VARLMGL"/>
    <property type="match status" value="1"/>
</dbReference>
<reference evidence="2" key="1">
    <citation type="submission" date="2020-06" db="EMBL/GenBank/DDBJ databases">
        <authorList>
            <person name="Li T."/>
            <person name="Hu X."/>
            <person name="Zhang T."/>
            <person name="Song X."/>
            <person name="Zhang H."/>
            <person name="Dai N."/>
            <person name="Sheng W."/>
            <person name="Hou X."/>
            <person name="Wei L."/>
        </authorList>
    </citation>
    <scope>NUCLEOTIDE SEQUENCE</scope>
    <source>
        <strain evidence="2">3651</strain>
        <tissue evidence="2">Leaf</tissue>
    </source>
</reference>
<proteinExistence type="predicted"/>
<dbReference type="GO" id="GO:0051513">
    <property type="term" value="P:regulation of monopolar cell growth"/>
    <property type="evidence" value="ECO:0007669"/>
    <property type="project" value="InterPro"/>
</dbReference>
<dbReference type="Proteomes" id="UP001293254">
    <property type="component" value="Unassembled WGS sequence"/>
</dbReference>
<dbReference type="EMBL" id="JACGWO010000009">
    <property type="protein sequence ID" value="KAK4418327.1"/>
    <property type="molecule type" value="Genomic_DNA"/>
</dbReference>
<feature type="domain" description="DUF3741" evidence="1">
    <location>
        <begin position="112"/>
        <end position="135"/>
    </location>
</feature>
<dbReference type="PANTHER" id="PTHR31680:SF12">
    <property type="entry name" value="OS11G0587300 PROTEIN"/>
    <property type="match status" value="1"/>
</dbReference>
<dbReference type="AlphaFoldDB" id="A0AAE1XUS0"/>
<dbReference type="PANTHER" id="PTHR31680">
    <property type="entry name" value="LONGIFOLIA PROTEIN"/>
    <property type="match status" value="1"/>
</dbReference>